<gene>
    <name evidence="5" type="ORF">L3049_15635</name>
</gene>
<dbReference type="PANTHER" id="PTHR10724">
    <property type="entry name" value="30S RIBOSOMAL PROTEIN S1"/>
    <property type="match status" value="1"/>
</dbReference>
<dbReference type="PANTHER" id="PTHR10724:SF7">
    <property type="entry name" value="SMALL RIBOSOMAL SUBUNIT PROTEIN BS1C"/>
    <property type="match status" value="1"/>
</dbReference>
<protein>
    <submittedName>
        <fullName evidence="5">S1 RNA-binding domain-containing protein</fullName>
    </submittedName>
</protein>
<keyword evidence="2" id="KW-0689">Ribosomal protein</keyword>
<reference evidence="5 6" key="1">
    <citation type="submission" date="2022-01" db="EMBL/GenBank/DDBJ databases">
        <title>Labilibaculum sp. nov, a marine bacterium isolated from Antarctica.</title>
        <authorList>
            <person name="Dai W."/>
        </authorList>
    </citation>
    <scope>NUCLEOTIDE SEQUENCE [LARGE SCALE GENOMIC DNA]</scope>
    <source>
        <strain evidence="5 6">DW002</strain>
    </source>
</reference>
<dbReference type="Pfam" id="PF00575">
    <property type="entry name" value="S1"/>
    <property type="match status" value="3"/>
</dbReference>
<sequence>MQKILVFVRFSINKKIVVYQMNKTKTWQEIASNYKEGTIHTGRVIKMFSYGCYVELEEGLVGLLHLKDMAWLTTNLKPIDFVSCEDKIEVMVLEVNEEKESICLGVKQCTQNPWVGIAERYPEGKRVKGQVTKVIDYGCMVLIEEGIEGIVHVSEMDWTNKNMQPGHLVSVGDTIEVMVLDVHEAKHRMSLGLKQCLPNPWRQFEQEYQINDSLTGKFEAFYPFGLFVKLEWDLSGIVYSSDMPNNLEDLKKGDELKLSVLSIDAERERIGLKVISTES</sequence>
<evidence type="ECO:0000256" key="3">
    <source>
        <dbReference type="ARBA" id="ARBA00023274"/>
    </source>
</evidence>
<dbReference type="InterPro" id="IPR050437">
    <property type="entry name" value="Ribos_protein_bS1-like"/>
</dbReference>
<keyword evidence="6" id="KW-1185">Reference proteome</keyword>
<feature type="domain" description="S1 motif" evidence="4">
    <location>
        <begin position="124"/>
        <end position="194"/>
    </location>
</feature>
<dbReference type="PRINTS" id="PR00681">
    <property type="entry name" value="RIBOSOMALS1"/>
</dbReference>
<dbReference type="InterPro" id="IPR012340">
    <property type="entry name" value="NA-bd_OB-fold"/>
</dbReference>
<evidence type="ECO:0000313" key="5">
    <source>
        <dbReference type="EMBL" id="MDE5419428.1"/>
    </source>
</evidence>
<dbReference type="Proteomes" id="UP001528920">
    <property type="component" value="Unassembled WGS sequence"/>
</dbReference>
<dbReference type="EMBL" id="JAKJSC010000004">
    <property type="protein sequence ID" value="MDE5419428.1"/>
    <property type="molecule type" value="Genomic_DNA"/>
</dbReference>
<evidence type="ECO:0000256" key="2">
    <source>
        <dbReference type="ARBA" id="ARBA00022980"/>
    </source>
</evidence>
<name>A0ABT5VY36_9BACT</name>
<dbReference type="InterPro" id="IPR003029">
    <property type="entry name" value="S1_domain"/>
</dbReference>
<dbReference type="SMART" id="SM00316">
    <property type="entry name" value="S1"/>
    <property type="match status" value="3"/>
</dbReference>
<evidence type="ECO:0000256" key="1">
    <source>
        <dbReference type="ARBA" id="ARBA00006767"/>
    </source>
</evidence>
<dbReference type="SUPFAM" id="SSF50249">
    <property type="entry name" value="Nucleic acid-binding proteins"/>
    <property type="match status" value="3"/>
</dbReference>
<evidence type="ECO:0000313" key="6">
    <source>
        <dbReference type="Proteomes" id="UP001528920"/>
    </source>
</evidence>
<feature type="domain" description="S1 motif" evidence="4">
    <location>
        <begin position="37"/>
        <end position="107"/>
    </location>
</feature>
<comment type="caution">
    <text evidence="5">The sequence shown here is derived from an EMBL/GenBank/DDBJ whole genome shotgun (WGS) entry which is preliminary data.</text>
</comment>
<dbReference type="RefSeq" id="WP_275110758.1">
    <property type="nucleotide sequence ID" value="NZ_JAKJSC010000004.1"/>
</dbReference>
<keyword evidence="3" id="KW-0687">Ribonucleoprotein</keyword>
<comment type="similarity">
    <text evidence="1">Belongs to the bacterial ribosomal protein bS1 family.</text>
</comment>
<evidence type="ECO:0000259" key="4">
    <source>
        <dbReference type="PROSITE" id="PS50126"/>
    </source>
</evidence>
<dbReference type="PROSITE" id="PS50126">
    <property type="entry name" value="S1"/>
    <property type="match status" value="3"/>
</dbReference>
<organism evidence="5 6">
    <name type="scientific">Paralabilibaculum antarcticum</name>
    <dbReference type="NCBI Taxonomy" id="2912572"/>
    <lineage>
        <taxon>Bacteria</taxon>
        <taxon>Pseudomonadati</taxon>
        <taxon>Bacteroidota</taxon>
        <taxon>Bacteroidia</taxon>
        <taxon>Marinilabiliales</taxon>
        <taxon>Marinifilaceae</taxon>
        <taxon>Paralabilibaculum</taxon>
    </lineage>
</organism>
<dbReference type="InterPro" id="IPR035104">
    <property type="entry name" value="Ribosomal_protein_S1-like"/>
</dbReference>
<dbReference type="Gene3D" id="2.40.50.140">
    <property type="entry name" value="Nucleic acid-binding proteins"/>
    <property type="match status" value="3"/>
</dbReference>
<feature type="domain" description="S1 motif" evidence="4">
    <location>
        <begin position="211"/>
        <end position="275"/>
    </location>
</feature>
<accession>A0ABT5VY36</accession>
<proteinExistence type="inferred from homology"/>